<organism evidence="1 2">
    <name type="scientific">Striga asiatica</name>
    <name type="common">Asiatic witchweed</name>
    <name type="synonym">Buchnera asiatica</name>
    <dbReference type="NCBI Taxonomy" id="4170"/>
    <lineage>
        <taxon>Eukaryota</taxon>
        <taxon>Viridiplantae</taxon>
        <taxon>Streptophyta</taxon>
        <taxon>Embryophyta</taxon>
        <taxon>Tracheophyta</taxon>
        <taxon>Spermatophyta</taxon>
        <taxon>Magnoliopsida</taxon>
        <taxon>eudicotyledons</taxon>
        <taxon>Gunneridae</taxon>
        <taxon>Pentapetalae</taxon>
        <taxon>asterids</taxon>
        <taxon>lamiids</taxon>
        <taxon>Lamiales</taxon>
        <taxon>Orobanchaceae</taxon>
        <taxon>Buchnereae</taxon>
        <taxon>Striga</taxon>
    </lineage>
</organism>
<comment type="caution">
    <text evidence="1">The sequence shown here is derived from an EMBL/GenBank/DDBJ whole genome shotgun (WGS) entry which is preliminary data.</text>
</comment>
<dbReference type="EMBL" id="BKCP01005072">
    <property type="protein sequence ID" value="GER36179.1"/>
    <property type="molecule type" value="Genomic_DNA"/>
</dbReference>
<reference evidence="2" key="1">
    <citation type="journal article" date="2019" name="Curr. Biol.">
        <title>Genome Sequence of Striga asiatica Provides Insight into the Evolution of Plant Parasitism.</title>
        <authorList>
            <person name="Yoshida S."/>
            <person name="Kim S."/>
            <person name="Wafula E.K."/>
            <person name="Tanskanen J."/>
            <person name="Kim Y.M."/>
            <person name="Honaas L."/>
            <person name="Yang Z."/>
            <person name="Spallek T."/>
            <person name="Conn C.E."/>
            <person name="Ichihashi Y."/>
            <person name="Cheong K."/>
            <person name="Cui S."/>
            <person name="Der J.P."/>
            <person name="Gundlach H."/>
            <person name="Jiao Y."/>
            <person name="Hori C."/>
            <person name="Ishida J.K."/>
            <person name="Kasahara H."/>
            <person name="Kiba T."/>
            <person name="Kim M.S."/>
            <person name="Koo N."/>
            <person name="Laohavisit A."/>
            <person name="Lee Y.H."/>
            <person name="Lumba S."/>
            <person name="McCourt P."/>
            <person name="Mortimer J.C."/>
            <person name="Mutuku J.M."/>
            <person name="Nomura T."/>
            <person name="Sasaki-Sekimoto Y."/>
            <person name="Seto Y."/>
            <person name="Wang Y."/>
            <person name="Wakatake T."/>
            <person name="Sakakibara H."/>
            <person name="Demura T."/>
            <person name="Yamaguchi S."/>
            <person name="Yoneyama K."/>
            <person name="Manabe R.I."/>
            <person name="Nelson D.C."/>
            <person name="Schulman A.H."/>
            <person name="Timko M.P."/>
            <person name="dePamphilis C.W."/>
            <person name="Choi D."/>
            <person name="Shirasu K."/>
        </authorList>
    </citation>
    <scope>NUCLEOTIDE SEQUENCE [LARGE SCALE GENOMIC DNA]</scope>
    <source>
        <strain evidence="2">cv. UVA1</strain>
    </source>
</reference>
<name>A0A5A7PTN0_STRAF</name>
<protein>
    <submittedName>
        <fullName evidence="1">Ribulose-phosphate 3-epimerase</fullName>
    </submittedName>
</protein>
<dbReference type="AlphaFoldDB" id="A0A5A7PTN0"/>
<dbReference type="Proteomes" id="UP000325081">
    <property type="component" value="Unassembled WGS sequence"/>
</dbReference>
<proteinExistence type="predicted"/>
<evidence type="ECO:0000313" key="1">
    <source>
        <dbReference type="EMBL" id="GER36179.1"/>
    </source>
</evidence>
<gene>
    <name evidence="1" type="ORF">STAS_12505</name>
</gene>
<evidence type="ECO:0000313" key="2">
    <source>
        <dbReference type="Proteomes" id="UP000325081"/>
    </source>
</evidence>
<accession>A0A5A7PTN0</accession>
<sequence>MLAYISVEVLVFKLACSNVKLSSEVISPLAMRTLDDTYQSYLPYICLIAVNYGYRGWAPDYAEAIKCIKPSKRPVAVPVKLSKLSTGDFIWAYIFGFQLSIIRERLSFLCCRNMNSHLERLV</sequence>
<keyword evidence="2" id="KW-1185">Reference proteome</keyword>
<feature type="non-terminal residue" evidence="1">
    <location>
        <position position="122"/>
    </location>
</feature>